<dbReference type="Proteomes" id="UP000294599">
    <property type="component" value="Unassembled WGS sequence"/>
</dbReference>
<evidence type="ECO:0000313" key="2">
    <source>
        <dbReference type="EMBL" id="TCS95996.1"/>
    </source>
</evidence>
<protein>
    <submittedName>
        <fullName evidence="2">Uncharacterized protein</fullName>
    </submittedName>
</protein>
<comment type="caution">
    <text evidence="2">The sequence shown here is derived from an EMBL/GenBank/DDBJ whole genome shotgun (WGS) entry which is preliminary data.</text>
</comment>
<feature type="compositionally biased region" description="Basic residues" evidence="1">
    <location>
        <begin position="169"/>
        <end position="182"/>
    </location>
</feature>
<feature type="compositionally biased region" description="Basic residues" evidence="1">
    <location>
        <begin position="97"/>
        <end position="110"/>
    </location>
</feature>
<accession>A0A4R3LEW5</accession>
<feature type="region of interest" description="Disordered" evidence="1">
    <location>
        <begin position="95"/>
        <end position="117"/>
    </location>
</feature>
<organism evidence="2 3">
    <name type="scientific">Pseudofulvimonas gallinarii</name>
    <dbReference type="NCBI Taxonomy" id="634155"/>
    <lineage>
        <taxon>Bacteria</taxon>
        <taxon>Pseudomonadati</taxon>
        <taxon>Pseudomonadota</taxon>
        <taxon>Gammaproteobacteria</taxon>
        <taxon>Lysobacterales</taxon>
        <taxon>Rhodanobacteraceae</taxon>
        <taxon>Pseudofulvimonas</taxon>
    </lineage>
</organism>
<keyword evidence="3" id="KW-1185">Reference proteome</keyword>
<reference evidence="2 3" key="1">
    <citation type="submission" date="2019-03" db="EMBL/GenBank/DDBJ databases">
        <title>Genomic Encyclopedia of Type Strains, Phase IV (KMG-IV): sequencing the most valuable type-strain genomes for metagenomic binning, comparative biology and taxonomic classification.</title>
        <authorList>
            <person name="Goeker M."/>
        </authorList>
    </citation>
    <scope>NUCLEOTIDE SEQUENCE [LARGE SCALE GENOMIC DNA]</scope>
    <source>
        <strain evidence="2 3">DSM 21944</strain>
    </source>
</reference>
<feature type="compositionally biased region" description="Basic residues" evidence="1">
    <location>
        <begin position="25"/>
        <end position="38"/>
    </location>
</feature>
<name>A0A4R3LEW5_9GAMM</name>
<evidence type="ECO:0000256" key="1">
    <source>
        <dbReference type="SAM" id="MobiDB-lite"/>
    </source>
</evidence>
<dbReference type="EMBL" id="SMAF01000017">
    <property type="protein sequence ID" value="TCS95996.1"/>
    <property type="molecule type" value="Genomic_DNA"/>
</dbReference>
<gene>
    <name evidence="2" type="ORF">EDC25_1176</name>
</gene>
<feature type="region of interest" description="Disordered" evidence="1">
    <location>
        <begin position="239"/>
        <end position="259"/>
    </location>
</feature>
<feature type="region of interest" description="Disordered" evidence="1">
    <location>
        <begin position="1"/>
        <end position="45"/>
    </location>
</feature>
<feature type="region of interest" description="Disordered" evidence="1">
    <location>
        <begin position="167"/>
        <end position="189"/>
    </location>
</feature>
<proteinExistence type="predicted"/>
<sequence>MTGHGSAAASGMPPFPSFALPSNTHKQHRTPLRSHPRRPSATPHPQVVIPAKAGIQWRLRRGYVPWMPAFAGMTGHGSAAASGMPPFSSFALPSNTHKQHRAPLRSHPRRPSATSHPQVVIPAKAGIQWRLRRGYVPWMPAFAGMTGHGSAAASGMPPFSSFALPSNTHKQHRTPLRSHPRRPSATPHPQVVIPAKAGIQWRLRRSHVRWMPAFAGMTGHGSAAASGMPPFSSFALPANDLTPASPQVVRLAPPTRQSA</sequence>
<evidence type="ECO:0000313" key="3">
    <source>
        <dbReference type="Proteomes" id="UP000294599"/>
    </source>
</evidence>
<dbReference type="AlphaFoldDB" id="A0A4R3LEW5"/>